<evidence type="ECO:0000313" key="3">
    <source>
        <dbReference type="Proteomes" id="UP000249458"/>
    </source>
</evidence>
<protein>
    <submittedName>
        <fullName evidence="2">Uncharacterized protein</fullName>
    </submittedName>
</protein>
<gene>
    <name evidence="2" type="ORF">B1207_09490</name>
</gene>
<comment type="caution">
    <text evidence="2">The sequence shown here is derived from an EMBL/GenBank/DDBJ whole genome shotgun (WGS) entry which is preliminary data.</text>
</comment>
<dbReference type="Proteomes" id="UP000249458">
    <property type="component" value="Unassembled WGS sequence"/>
</dbReference>
<name>A0A364LIY9_9GAMM</name>
<dbReference type="AlphaFoldDB" id="A0A364LIY9"/>
<dbReference type="EMBL" id="MVJN01000006">
    <property type="protein sequence ID" value="RAP36360.1"/>
    <property type="molecule type" value="Genomic_DNA"/>
</dbReference>
<feature type="coiled-coil region" evidence="1">
    <location>
        <begin position="303"/>
        <end position="330"/>
    </location>
</feature>
<organism evidence="2 3">
    <name type="scientific">Legionella quinlivanii</name>
    <dbReference type="NCBI Taxonomy" id="45073"/>
    <lineage>
        <taxon>Bacteria</taxon>
        <taxon>Pseudomonadati</taxon>
        <taxon>Pseudomonadota</taxon>
        <taxon>Gammaproteobacteria</taxon>
        <taxon>Legionellales</taxon>
        <taxon>Legionellaceae</taxon>
        <taxon>Legionella</taxon>
    </lineage>
</organism>
<accession>A0A364LIY9</accession>
<dbReference type="RefSeq" id="WP_112219730.1">
    <property type="nucleotide sequence ID" value="NZ_MVJN01000006.1"/>
</dbReference>
<reference evidence="2 3" key="1">
    <citation type="submission" date="2017-02" db="EMBL/GenBank/DDBJ databases">
        <title>Legionella quilivanii strain from human: case report and whole genome sequencing analysis.</title>
        <authorList>
            <person name="Lalancette C."/>
            <person name="Leduc J.-M."/>
            <person name="Levesque S."/>
            <person name="Fournier E."/>
            <person name="Saoud J."/>
            <person name="Faucher S.P."/>
            <person name="Bernard K."/>
            <person name="Martineau C."/>
            <person name="Longtin J."/>
        </authorList>
    </citation>
    <scope>NUCLEOTIDE SEQUENCE [LARGE SCALE GENOMIC DNA]</scope>
    <source>
        <strain evidence="2 3">ID143958</strain>
    </source>
</reference>
<evidence type="ECO:0000313" key="2">
    <source>
        <dbReference type="EMBL" id="RAP36360.1"/>
    </source>
</evidence>
<evidence type="ECO:0000256" key="1">
    <source>
        <dbReference type="SAM" id="Coils"/>
    </source>
</evidence>
<sequence>MFAFTNIEASLLGNLISEFKIRRQEILSKNRMGEISLVDSDLKKEFSMTQIKLINQTFDFLTEVVLPKFDKGESPGIFALRKLGKQAEKLFKDTEYLSANPDYNLLGNIYGNLESLLGSQKFNEQNISHLKETLKKNIRASTLNFLTNWQKIPDFSLENSLKAIDAAIDCFDFSAYFVKGQLDVGLLKENGSFYWHLHNALGIKGSYQIRIYDPVVYELFNEISTMLAKFPPVMDELVSFLNPEAFALLIVSHTPRSEAENKEENKGQFSYTAMGQGTIHANDKYLKYLALGKDVISSALDTYKTAENKILTQRRTIEEAREQLRKIELAIDPLNGYVIPKLEPSVTATDAIDIYEKELVLISEHEKLLINARELLSQTRETLDDDEPVYSDLHKHIQQFGQHLNELGSMLLKNRSEILKLRERAQLKKLADERLANASVDDLIVIFEENKKTIEAVSSEKSITEGSISKLRDEVASLSAQYYQLMNKLGQKVYPSIPVNSQPQHTAVKVNFQNVSDANRKFEQWKGALSKQIKEREEIIKYKESLIIAVMTCLNNSGKGDFPLSAINKLNVLNVKGAKLSGLDYFLSVIGDKTFEVNRLGFVSKNYQVEKKEQLYALIGSKEFEYATIRAEQHKISVLIEEGDIEIQTLNAVEQSLNASAEEDRKLTLALNGQQKQLDDLDQEQRPLSSVIAFFNRAKSLVEKMNGLIALDGFNENGVSSYFEEVTSLFEEINKFKKTISPQSPYHRNLVSIEALKEAADQQVETCFKPELTEQSNLLASLLNEIGKVEAVITDDLSLDKLNELLKQFNDLKSTLNSCNGRISFIAKHKPNLAEQALADLRNLTTQFDRVSLRLKEMADALLESMNKQLTAQAKEDLDRLDFDANDEIIKNYRNKQNILDLHNTNLTQFSPDSLQIFQEQFRKFNPELVDVHEQIEKFQQHQQAIEPVFVDKMAVADTIRERAILRSKIFSDFNLELQEYLSRRNQRHHTKDFFNRADQFSRTAFIECLAAQLAQFKDTGDSKTLLDLINTQGKAYSGVHFKPLLNRLTLAVKEYRKQVPASYEMPFVFTPRILADRNELLGRIRAVNADAAEKIDVLYSSINAMEAYSEKLAIDDADKAKTASTLACQLKQRVDEFLMDNESVLTESGKVDEQTYRAFEDDFRLHLHSQDDAMSERRNTWQPLLGNIFVSVISAGLALIAKLAYSKIKDGYASAFFTNTSRMGFVENIERNVKNMAATASCA</sequence>
<keyword evidence="1" id="KW-0175">Coiled coil</keyword>
<proteinExistence type="predicted"/>